<feature type="domain" description="Protein kinase" evidence="2">
    <location>
        <begin position="20"/>
        <end position="398"/>
    </location>
</feature>
<dbReference type="Gene3D" id="1.10.510.10">
    <property type="entry name" value="Transferase(Phosphotransferase) domain 1"/>
    <property type="match status" value="1"/>
</dbReference>
<dbReference type="FunCoup" id="A0A1Q3B4D9">
    <property type="interactions" value="1578"/>
</dbReference>
<dbReference type="Proteomes" id="UP000187406">
    <property type="component" value="Unassembled WGS sequence"/>
</dbReference>
<reference evidence="4" key="1">
    <citation type="submission" date="2016-04" db="EMBL/GenBank/DDBJ databases">
        <title>Cephalotus genome sequencing.</title>
        <authorList>
            <person name="Fukushima K."/>
            <person name="Hasebe M."/>
            <person name="Fang X."/>
        </authorList>
    </citation>
    <scope>NUCLEOTIDE SEQUENCE [LARGE SCALE GENOMIC DNA]</scope>
    <source>
        <strain evidence="4">cv. St1</strain>
    </source>
</reference>
<evidence type="ECO:0000256" key="1">
    <source>
        <dbReference type="SAM" id="MobiDB-lite"/>
    </source>
</evidence>
<protein>
    <submittedName>
        <fullName evidence="3">Pkinase domain-containing protein</fullName>
    </submittedName>
</protein>
<dbReference type="PANTHER" id="PTHR46863">
    <property type="entry name" value="OS09G0572100 PROTEIN"/>
    <property type="match status" value="1"/>
</dbReference>
<evidence type="ECO:0000259" key="2">
    <source>
        <dbReference type="PROSITE" id="PS50011"/>
    </source>
</evidence>
<dbReference type="AlphaFoldDB" id="A0A1Q3B4D9"/>
<feature type="region of interest" description="Disordered" evidence="1">
    <location>
        <begin position="1"/>
        <end position="51"/>
    </location>
</feature>
<dbReference type="SUPFAM" id="SSF56112">
    <property type="entry name" value="Protein kinase-like (PK-like)"/>
    <property type="match status" value="1"/>
</dbReference>
<keyword evidence="3" id="KW-0418">Kinase</keyword>
<dbReference type="InterPro" id="IPR011009">
    <property type="entry name" value="Kinase-like_dom_sf"/>
</dbReference>
<dbReference type="OrthoDB" id="4062651at2759"/>
<evidence type="ECO:0000313" key="4">
    <source>
        <dbReference type="Proteomes" id="UP000187406"/>
    </source>
</evidence>
<dbReference type="GO" id="GO:0004672">
    <property type="term" value="F:protein kinase activity"/>
    <property type="evidence" value="ECO:0007669"/>
    <property type="project" value="InterPro"/>
</dbReference>
<dbReference type="STRING" id="3775.A0A1Q3B4D9"/>
<evidence type="ECO:0000313" key="3">
    <source>
        <dbReference type="EMBL" id="GAV62642.1"/>
    </source>
</evidence>
<gene>
    <name evidence="3" type="ORF">CFOL_v3_06165</name>
</gene>
<dbReference type="Gene3D" id="3.30.200.20">
    <property type="entry name" value="Phosphorylase Kinase, domain 1"/>
    <property type="match status" value="1"/>
</dbReference>
<dbReference type="PROSITE" id="PS50011">
    <property type="entry name" value="PROTEIN_KINASE_DOM"/>
    <property type="match status" value="1"/>
</dbReference>
<dbReference type="EMBL" id="BDDD01000267">
    <property type="protein sequence ID" value="GAV62642.1"/>
    <property type="molecule type" value="Genomic_DNA"/>
</dbReference>
<dbReference type="Pfam" id="PF00069">
    <property type="entry name" value="Pkinase"/>
    <property type="match status" value="1"/>
</dbReference>
<dbReference type="PANTHER" id="PTHR46863:SF1">
    <property type="entry name" value="PROTEIN KINASE SUPERFAMILY PROTEIN"/>
    <property type="match status" value="1"/>
</dbReference>
<organism evidence="3 4">
    <name type="scientific">Cephalotus follicularis</name>
    <name type="common">Albany pitcher plant</name>
    <dbReference type="NCBI Taxonomy" id="3775"/>
    <lineage>
        <taxon>Eukaryota</taxon>
        <taxon>Viridiplantae</taxon>
        <taxon>Streptophyta</taxon>
        <taxon>Embryophyta</taxon>
        <taxon>Tracheophyta</taxon>
        <taxon>Spermatophyta</taxon>
        <taxon>Magnoliopsida</taxon>
        <taxon>eudicotyledons</taxon>
        <taxon>Gunneridae</taxon>
        <taxon>Pentapetalae</taxon>
        <taxon>rosids</taxon>
        <taxon>fabids</taxon>
        <taxon>Oxalidales</taxon>
        <taxon>Cephalotaceae</taxon>
        <taxon>Cephalotus</taxon>
    </lineage>
</organism>
<name>A0A1Q3B4D9_CEPFO</name>
<comment type="caution">
    <text evidence="3">The sequence shown here is derived from an EMBL/GenBank/DDBJ whole genome shotgun (WGS) entry which is preliminary data.</text>
</comment>
<feature type="region of interest" description="Disordered" evidence="1">
    <location>
        <begin position="244"/>
        <end position="265"/>
    </location>
</feature>
<dbReference type="GO" id="GO:0005524">
    <property type="term" value="F:ATP binding"/>
    <property type="evidence" value="ECO:0007669"/>
    <property type="project" value="InterPro"/>
</dbReference>
<keyword evidence="3" id="KW-0808">Transferase</keyword>
<feature type="compositionally biased region" description="Low complexity" evidence="1">
    <location>
        <begin position="17"/>
        <end position="51"/>
    </location>
</feature>
<proteinExistence type="predicted"/>
<keyword evidence="4" id="KW-1185">Reference proteome</keyword>
<dbReference type="InParanoid" id="A0A1Q3B4D9"/>
<dbReference type="InterPro" id="IPR000719">
    <property type="entry name" value="Prot_kinase_dom"/>
</dbReference>
<accession>A0A1Q3B4D9</accession>
<feature type="compositionally biased region" description="Polar residues" evidence="1">
    <location>
        <begin position="255"/>
        <end position="265"/>
    </location>
</feature>
<sequence length="420" mass="46331">MCKSKMAIKASVPTRRSQSSSTATTTKSSSFSNRYTSTSSSSTSSSTTYTKASTSSSVSTLSSLRDSLPENPHIYDISEIRSATNNFLAKRHNNNSSIASWRCTLRGRSTVIFQRKFRRKIHTDQLKEMLSIICRNHHVSIVKLLGASVSGDHIYLVYDHVQGANLAECLRNPRNPNFTVLSTWISRMQVAADLAHGLDYIHNSAGFNLVHNHIKNSSIIVTEPHFNARICHFGTAQLCGEIRDDDKDGDDGDNENNSSKVNRSDSGITQFEGVRGYMAPEFMVSGVPSQKADVYAFGVLVLELLSGEEPLKYKLDKIRGDYVRTSLIETARDAIQGGGGGGGGHGRLRTWVDRRLKDSFPVEVAEKLTRLALECVHSEADQRPNMGRVVGKISKLYLESKFWSDNIKIPAGVSVSLAPR</sequence>